<dbReference type="InterPro" id="IPR051396">
    <property type="entry name" value="Bact_Antivir_Def_Nuclease"/>
</dbReference>
<dbReference type="InterPro" id="IPR003959">
    <property type="entry name" value="ATPase_AAA_core"/>
</dbReference>
<comment type="caution">
    <text evidence="2">The sequence shown here is derived from an EMBL/GenBank/DDBJ whole genome shotgun (WGS) entry which is preliminary data.</text>
</comment>
<evidence type="ECO:0000259" key="1">
    <source>
        <dbReference type="Pfam" id="PF13304"/>
    </source>
</evidence>
<dbReference type="InterPro" id="IPR027417">
    <property type="entry name" value="P-loop_NTPase"/>
</dbReference>
<gene>
    <name evidence="2" type="ORF">QNM18_09330</name>
</gene>
<accession>A0ABT7EJM6</accession>
<name>A0ABT7EJM6_9GAMM</name>
<organism evidence="2 3">
    <name type="scientific">Pseudoalteromonas obscura</name>
    <dbReference type="NCBI Taxonomy" id="3048491"/>
    <lineage>
        <taxon>Bacteria</taxon>
        <taxon>Pseudomonadati</taxon>
        <taxon>Pseudomonadota</taxon>
        <taxon>Gammaproteobacteria</taxon>
        <taxon>Alteromonadales</taxon>
        <taxon>Pseudoalteromonadaceae</taxon>
        <taxon>Pseudoalteromonas</taxon>
    </lineage>
</organism>
<dbReference type="EMBL" id="JASJUT010000003">
    <property type="protein sequence ID" value="MDK2595242.1"/>
    <property type="molecule type" value="Genomic_DNA"/>
</dbReference>
<evidence type="ECO:0000313" key="2">
    <source>
        <dbReference type="EMBL" id="MDK2595242.1"/>
    </source>
</evidence>
<sequence>MLIKSVYLNRKKYDFIAESYKPTDLNTFTVLVGSNGTGKSTLLRTIANCIKNNLSGEGLSIPFNYSRHLDVVLERGIYTYFGPKSESSSFLSKNKDDEIITPPATKAISVSSSPFDKFPLVDKKGTNVRYHDDENYHYIGLKQSKNILSKSNLLNLLLRTYLRNSSFFNKSDIFKVLGLSPHISFEISTRLNGLYHQIIWRSAHYDVKSDTMTWKTNWEKADLYKAKSAEEIMSFFVEKNIDFKSIEKHKRGMTNEQFKKVINDLGFSLKVVKHYLLSYECISRANINEIDSSQFESLLFLLDNDFINVSDVYFRDDKGFELIKESDLSSGQKCIILTMLNIGSVIKDNSVICIDEPEISLHPRWQKEYIGYLTKLFDKYKNCHFIIATHSPLIVSEFSQENCFVLSMEKQVIQQVDLYQKNSSDFQLAEVFGVAGNNNEYLNRLSVSLLSSLSKNGTLTATEQDKLKMLKNLSKQMEDDDHVKDLIEILVSAWRKVNKK</sequence>
<feature type="domain" description="ATPase AAA-type core" evidence="1">
    <location>
        <begin position="28"/>
        <end position="396"/>
    </location>
</feature>
<protein>
    <submittedName>
        <fullName evidence="2">AAA family ATPase</fullName>
    </submittedName>
</protein>
<reference evidence="2 3" key="1">
    <citation type="submission" date="2023-05" db="EMBL/GenBank/DDBJ databases">
        <title>Pseudoalteromonas ardens sp. nov., Pseudoalteromonas obscura sp. nov., and Pseudoalteromonas umbrosa sp. nov., isolated from the coral Montipora capitata.</title>
        <authorList>
            <person name="Thomas E.M."/>
            <person name="Smith E.M."/>
            <person name="Papke E."/>
            <person name="Shlafstein M.D."/>
            <person name="Oline D.K."/>
            <person name="Videau P."/>
            <person name="Saw J.H."/>
            <person name="Strangman W.K."/>
            <person name="Ushijima B."/>
        </authorList>
    </citation>
    <scope>NUCLEOTIDE SEQUENCE [LARGE SCALE GENOMIC DNA]</scope>
    <source>
        <strain evidence="2 3">P94</strain>
    </source>
</reference>
<keyword evidence="3" id="KW-1185">Reference proteome</keyword>
<dbReference type="Gene3D" id="3.40.50.300">
    <property type="entry name" value="P-loop containing nucleotide triphosphate hydrolases"/>
    <property type="match status" value="2"/>
</dbReference>
<dbReference type="Proteomes" id="UP001231915">
    <property type="component" value="Unassembled WGS sequence"/>
</dbReference>
<dbReference type="Pfam" id="PF13304">
    <property type="entry name" value="AAA_21"/>
    <property type="match status" value="1"/>
</dbReference>
<dbReference type="PANTHER" id="PTHR43581:SF2">
    <property type="entry name" value="EXCINUCLEASE ATPASE SUBUNIT"/>
    <property type="match status" value="1"/>
</dbReference>
<dbReference type="CDD" id="cd00267">
    <property type="entry name" value="ABC_ATPase"/>
    <property type="match status" value="1"/>
</dbReference>
<evidence type="ECO:0000313" key="3">
    <source>
        <dbReference type="Proteomes" id="UP001231915"/>
    </source>
</evidence>
<dbReference type="RefSeq" id="WP_284137005.1">
    <property type="nucleotide sequence ID" value="NZ_JASJUT010000003.1"/>
</dbReference>
<dbReference type="PANTHER" id="PTHR43581">
    <property type="entry name" value="ATP/GTP PHOSPHATASE"/>
    <property type="match status" value="1"/>
</dbReference>
<dbReference type="SUPFAM" id="SSF52540">
    <property type="entry name" value="P-loop containing nucleoside triphosphate hydrolases"/>
    <property type="match status" value="1"/>
</dbReference>
<proteinExistence type="predicted"/>